<sequence length="692" mass="79588">MIRANYARRVDMAGRGSAEMQPAGKATKGWGAAGRIGLGGIRRRDRALAGMMLLAICLGVSPWVSAQPDRWQQRVKYTMNVLMDVNTNRFTGNQTLAYTNNSPDTLTTVFYHLYWNAFQPNSMMDTRSRELGKIVYSSGRRGGGQQQDWDSRVRDRILNLKPDEIGYQKVLSLTMNGVAQPFKEEETILQVKLTRPILPHTTVVFQMKFEAQVPLQIRRSGRDNPETGVRYSMSQWYPKLCEYDYEGWHPTPYVAREFYGVWGDYDVTISIDKHYILGGTGYLENASAVGYGYESPGTQVVRPAGDRLVWHFNAPNVHDFMWAADPDYKHLVRRIPGGPVIHVLYKNQSGDARQDTLWTTLADAAVLVLPYIEKHFGKYPYKQYSFIHGGDGGMEYPMSTLLVGPSLGGAFHEWMHSWYQGMLGTNESVYPWMDEGMTTWAEGNVSAYYYEEMLKLHPGNQGLQDIVERDRTQLPLNQYNSYASYFNLVKSGLQEPLTTHADHFNTNYAYGTASYSMGAMFLEQLGYIVGDATRDNILLEYYREWRFKHPKANDFVRIAEKMSGIKLDWYKEYWVNTTKTIDYGIDSLWEDNGKSNIRLKMIGYMPMPLDVVIQYKDGSKEMVYIPQYIMFGEKPVEDPSMPRTVAEPWKWTSPTYTFSVNRKLLDMKVVEIDPTQRMADVDRKNNKLELNW</sequence>
<dbReference type="EMBL" id="BMJC01000005">
    <property type="protein sequence ID" value="GGB16048.1"/>
    <property type="molecule type" value="Genomic_DNA"/>
</dbReference>
<evidence type="ECO:0000313" key="3">
    <source>
        <dbReference type="EMBL" id="GGB16048.1"/>
    </source>
</evidence>
<dbReference type="InterPro" id="IPR014782">
    <property type="entry name" value="Peptidase_M1_dom"/>
</dbReference>
<dbReference type="AlphaFoldDB" id="A0A8J2XVJ2"/>
<proteinExistence type="predicted"/>
<keyword evidence="1" id="KW-1133">Transmembrane helix</keyword>
<evidence type="ECO:0000313" key="4">
    <source>
        <dbReference type="Proteomes" id="UP000607559"/>
    </source>
</evidence>
<protein>
    <submittedName>
        <fullName evidence="3">Peptidase M1</fullName>
    </submittedName>
</protein>
<evidence type="ECO:0000259" key="2">
    <source>
        <dbReference type="Pfam" id="PF01433"/>
    </source>
</evidence>
<keyword evidence="1" id="KW-0472">Membrane</keyword>
<evidence type="ECO:0000256" key="1">
    <source>
        <dbReference type="SAM" id="Phobius"/>
    </source>
</evidence>
<keyword evidence="4" id="KW-1185">Reference proteome</keyword>
<accession>A0A8J2XVJ2</accession>
<dbReference type="InterPro" id="IPR027268">
    <property type="entry name" value="Peptidase_M4/M1_CTD_sf"/>
</dbReference>
<reference evidence="3" key="2">
    <citation type="submission" date="2020-09" db="EMBL/GenBank/DDBJ databases">
        <authorList>
            <person name="Sun Q."/>
            <person name="Zhou Y."/>
        </authorList>
    </citation>
    <scope>NUCLEOTIDE SEQUENCE</scope>
    <source>
        <strain evidence="3">CGMCC 1.15448</strain>
    </source>
</reference>
<keyword evidence="1" id="KW-0812">Transmembrane</keyword>
<dbReference type="Proteomes" id="UP000607559">
    <property type="component" value="Unassembled WGS sequence"/>
</dbReference>
<gene>
    <name evidence="3" type="ORF">GCM10011511_44880</name>
</gene>
<dbReference type="CDD" id="cd09604">
    <property type="entry name" value="M1_APN_like"/>
    <property type="match status" value="1"/>
</dbReference>
<feature type="transmembrane region" description="Helical" evidence="1">
    <location>
        <begin position="47"/>
        <end position="64"/>
    </location>
</feature>
<dbReference type="Pfam" id="PF01433">
    <property type="entry name" value="Peptidase_M1"/>
    <property type="match status" value="1"/>
</dbReference>
<dbReference type="Gene3D" id="1.10.390.10">
    <property type="entry name" value="Neutral Protease Domain 2"/>
    <property type="match status" value="1"/>
</dbReference>
<comment type="caution">
    <text evidence="3">The sequence shown here is derived from an EMBL/GenBank/DDBJ whole genome shotgun (WGS) entry which is preliminary data.</text>
</comment>
<organism evidence="3 4">
    <name type="scientific">Puia dinghuensis</name>
    <dbReference type="NCBI Taxonomy" id="1792502"/>
    <lineage>
        <taxon>Bacteria</taxon>
        <taxon>Pseudomonadati</taxon>
        <taxon>Bacteroidota</taxon>
        <taxon>Chitinophagia</taxon>
        <taxon>Chitinophagales</taxon>
        <taxon>Chitinophagaceae</taxon>
        <taxon>Puia</taxon>
    </lineage>
</organism>
<dbReference type="RefSeq" id="WP_229689038.1">
    <property type="nucleotide sequence ID" value="NZ_BMJC01000005.1"/>
</dbReference>
<dbReference type="GO" id="GO:0008270">
    <property type="term" value="F:zinc ion binding"/>
    <property type="evidence" value="ECO:0007669"/>
    <property type="project" value="InterPro"/>
</dbReference>
<dbReference type="GO" id="GO:0008237">
    <property type="term" value="F:metallopeptidase activity"/>
    <property type="evidence" value="ECO:0007669"/>
    <property type="project" value="InterPro"/>
</dbReference>
<feature type="domain" description="Peptidase M1 membrane alanine aminopeptidase" evidence="2">
    <location>
        <begin position="411"/>
        <end position="573"/>
    </location>
</feature>
<reference evidence="3" key="1">
    <citation type="journal article" date="2014" name="Int. J. Syst. Evol. Microbiol.">
        <title>Complete genome sequence of Corynebacterium casei LMG S-19264T (=DSM 44701T), isolated from a smear-ripened cheese.</title>
        <authorList>
            <consortium name="US DOE Joint Genome Institute (JGI-PGF)"/>
            <person name="Walter F."/>
            <person name="Albersmeier A."/>
            <person name="Kalinowski J."/>
            <person name="Ruckert C."/>
        </authorList>
    </citation>
    <scope>NUCLEOTIDE SEQUENCE</scope>
    <source>
        <strain evidence="3">CGMCC 1.15448</strain>
    </source>
</reference>
<dbReference type="SUPFAM" id="SSF55486">
    <property type="entry name" value="Metalloproteases ('zincins'), catalytic domain"/>
    <property type="match status" value="1"/>
</dbReference>
<name>A0A8J2XVJ2_9BACT</name>